<evidence type="ECO:0000313" key="3">
    <source>
        <dbReference type="Proteomes" id="UP000052982"/>
    </source>
</evidence>
<comment type="caution">
    <text evidence="2">The sequence shown here is derived from an EMBL/GenBank/DDBJ whole genome shotgun (WGS) entry which is preliminary data.</text>
</comment>
<sequence length="191" mass="20975">MTEHIEGGFETGTVVYDPRSDKVGEYQGKAGPHALLRPLGGGREWEARPELLRPATPTERLTASLRAANSRSLHGGPPTPVRDCAACADLAGLRDAARARHDGSAETDANVLLRRHQRRYHTAFLGLPEYTAAEYTAAEYEMSCTHCPAASGTRPGPAEIEEWQSGHARETGHTRYRRAFTEYAAPNRPER</sequence>
<dbReference type="Proteomes" id="UP000052982">
    <property type="component" value="Unassembled WGS sequence"/>
</dbReference>
<dbReference type="AlphaFoldDB" id="A0A117R7R1"/>
<evidence type="ECO:0000313" key="2">
    <source>
        <dbReference type="EMBL" id="KUN75795.1"/>
    </source>
</evidence>
<evidence type="ECO:0000259" key="1">
    <source>
        <dbReference type="Pfam" id="PF25232"/>
    </source>
</evidence>
<proteinExistence type="predicted"/>
<dbReference type="Pfam" id="PF25232">
    <property type="entry name" value="DUF7848"/>
    <property type="match status" value="1"/>
</dbReference>
<protein>
    <recommendedName>
        <fullName evidence="1">DUF7848 domain-containing protein</fullName>
    </recommendedName>
</protein>
<dbReference type="EMBL" id="LMWW01000073">
    <property type="protein sequence ID" value="KUN75795.1"/>
    <property type="molecule type" value="Genomic_DNA"/>
</dbReference>
<name>A0A117R7R1_9ACTN</name>
<feature type="domain" description="DUF7848" evidence="1">
    <location>
        <begin position="136"/>
        <end position="182"/>
    </location>
</feature>
<dbReference type="RefSeq" id="WP_059203466.1">
    <property type="nucleotide sequence ID" value="NZ_JBIRRP010000032.1"/>
</dbReference>
<dbReference type="InterPro" id="IPR057170">
    <property type="entry name" value="DUF7848"/>
</dbReference>
<accession>A0A117R7R1</accession>
<organism evidence="2 3">
    <name type="scientific">Streptomyces griseoruber</name>
    <dbReference type="NCBI Taxonomy" id="1943"/>
    <lineage>
        <taxon>Bacteria</taxon>
        <taxon>Bacillati</taxon>
        <taxon>Actinomycetota</taxon>
        <taxon>Actinomycetes</taxon>
        <taxon>Kitasatosporales</taxon>
        <taxon>Streptomycetaceae</taxon>
        <taxon>Streptomyces</taxon>
    </lineage>
</organism>
<reference evidence="2 3" key="1">
    <citation type="submission" date="2015-10" db="EMBL/GenBank/DDBJ databases">
        <title>Draft genome sequence of Streptomyces griseoruber DSM 40281, type strain for the species Streptomyces griseoruber.</title>
        <authorList>
            <person name="Ruckert C."/>
            <person name="Winkler A."/>
            <person name="Kalinowski J."/>
            <person name="Kampfer P."/>
            <person name="Glaeser S."/>
        </authorList>
    </citation>
    <scope>NUCLEOTIDE SEQUENCE [LARGE SCALE GENOMIC DNA]</scope>
    <source>
        <strain evidence="2 3">DSM 40281</strain>
    </source>
</reference>
<keyword evidence="3" id="KW-1185">Reference proteome</keyword>
<gene>
    <name evidence="2" type="ORF">AQJ64_40965</name>
</gene>
<dbReference type="STRING" id="1943.AQJ64_40965"/>
<dbReference type="OrthoDB" id="4254348at2"/>